<organism evidence="11 12">
    <name type="scientific">Neobacillus bataviensis</name>
    <dbReference type="NCBI Taxonomy" id="220685"/>
    <lineage>
        <taxon>Bacteria</taxon>
        <taxon>Bacillati</taxon>
        <taxon>Bacillota</taxon>
        <taxon>Bacilli</taxon>
        <taxon>Bacillales</taxon>
        <taxon>Bacillaceae</taxon>
        <taxon>Neobacillus</taxon>
    </lineage>
</organism>
<comment type="caution">
    <text evidence="11">The sequence shown here is derived from an EMBL/GenBank/DDBJ whole genome shotgun (WGS) entry which is preliminary data.</text>
</comment>
<evidence type="ECO:0000256" key="8">
    <source>
        <dbReference type="ARBA" id="ARBA00048741"/>
    </source>
</evidence>
<dbReference type="InterPro" id="IPR051786">
    <property type="entry name" value="ASN_synthetase/amidase"/>
</dbReference>
<dbReference type="InterPro" id="IPR006426">
    <property type="entry name" value="Asn_synth_AEB"/>
</dbReference>
<dbReference type="RefSeq" id="WP_144566358.1">
    <property type="nucleotide sequence ID" value="NZ_VIVN01000008.1"/>
</dbReference>
<dbReference type="PIRSF" id="PIRSF001589">
    <property type="entry name" value="Asn_synthetase_glu-h"/>
    <property type="match status" value="1"/>
</dbReference>
<comment type="catalytic activity">
    <reaction evidence="8">
        <text>L-aspartate + L-glutamine + ATP + H2O = L-asparagine + L-glutamate + AMP + diphosphate + H(+)</text>
        <dbReference type="Rhea" id="RHEA:12228"/>
        <dbReference type="ChEBI" id="CHEBI:15377"/>
        <dbReference type="ChEBI" id="CHEBI:15378"/>
        <dbReference type="ChEBI" id="CHEBI:29985"/>
        <dbReference type="ChEBI" id="CHEBI:29991"/>
        <dbReference type="ChEBI" id="CHEBI:30616"/>
        <dbReference type="ChEBI" id="CHEBI:33019"/>
        <dbReference type="ChEBI" id="CHEBI:58048"/>
        <dbReference type="ChEBI" id="CHEBI:58359"/>
        <dbReference type="ChEBI" id="CHEBI:456215"/>
        <dbReference type="EC" id="6.3.5.4"/>
    </reaction>
</comment>
<evidence type="ECO:0000259" key="10">
    <source>
        <dbReference type="PROSITE" id="PS51278"/>
    </source>
</evidence>
<sequence>MSAIAGIYHLNDEPINLEHGNRMMKELEKYPADDIQTWHNDKVFLGCHAQWITPESVGEKLPYYDHERKLAITADAIIDNRDELFERLQVDKRKRKDITDSELILLSYHKWGEDSPKYLIGDFAFMIWDERNQQFFGARDPSGYRTLYYFKNSNYITFCTTIEPLFSMSFIQKQLNENYFAEFLAITGMIDTVDARMTPFKNIAQVPPFHSISIGRNKLCLNRYGTFTPNEKIRFNSDEEYVEAFQEVFQKAVNSRLRTFRGIGSQLSGGLDSGAVVGFAAKVLKKENKTLHTFSYIPPKDFVDFTHKQLMPDERPFIKKTVEYIGGISDHYYDFEGRSSYSEIDDYLDVMEMPYKFAENSFWLRGIFEKAHEKGIGILLNGDKGNSTISWGSALDYYAVLLKRLKWIQLVKELHQYSMKTGGARFRLLPHIVRKGFPIINQMTARDSEEEPPTLISPELAERTDVFSKLKEYGIDHSGWLTSKNIYDQRKIVFEDLCTWNSGSTFNAKLSLRYKLWKRDPTNDLRVVRYCFSVPEEQFVQNGLDRALIRRATENVLPEQIRLNQRVWGIQGADWLHRMVPNWNMLIEEIKELIKNKSVVGFFNEEVINSALIKSEKGPRIESMSDPDYRILMRSVIVYRLIKKYFERG</sequence>
<dbReference type="SUPFAM" id="SSF52402">
    <property type="entry name" value="Adenine nucleotide alpha hydrolases-like"/>
    <property type="match status" value="1"/>
</dbReference>
<evidence type="ECO:0000256" key="4">
    <source>
        <dbReference type="ARBA" id="ARBA00022741"/>
    </source>
</evidence>
<dbReference type="PANTHER" id="PTHR43284:SF1">
    <property type="entry name" value="ASPARAGINE SYNTHETASE"/>
    <property type="match status" value="1"/>
</dbReference>
<dbReference type="GO" id="GO:0006529">
    <property type="term" value="P:asparagine biosynthetic process"/>
    <property type="evidence" value="ECO:0007669"/>
    <property type="project" value="UniProtKB-KW"/>
</dbReference>
<dbReference type="Gene3D" id="3.40.50.620">
    <property type="entry name" value="HUPs"/>
    <property type="match status" value="2"/>
</dbReference>
<dbReference type="Proteomes" id="UP000319671">
    <property type="component" value="Unassembled WGS sequence"/>
</dbReference>
<keyword evidence="5 9" id="KW-0067">ATP-binding</keyword>
<dbReference type="InterPro" id="IPR014729">
    <property type="entry name" value="Rossmann-like_a/b/a_fold"/>
</dbReference>
<protein>
    <recommendedName>
        <fullName evidence="3">asparagine synthase (glutamine-hydrolyzing)</fullName>
        <ecNumber evidence="3">6.3.5.4</ecNumber>
    </recommendedName>
</protein>
<evidence type="ECO:0000256" key="2">
    <source>
        <dbReference type="ARBA" id="ARBA00005752"/>
    </source>
</evidence>
<evidence type="ECO:0000256" key="6">
    <source>
        <dbReference type="ARBA" id="ARBA00022888"/>
    </source>
</evidence>
<accession>A0A561D745</accession>
<dbReference type="InterPro" id="IPR017932">
    <property type="entry name" value="GATase_2_dom"/>
</dbReference>
<comment type="similarity">
    <text evidence="2">Belongs to the asparagine synthetase family.</text>
</comment>
<feature type="domain" description="Glutamine amidotransferase type-2" evidence="10">
    <location>
        <begin position="2"/>
        <end position="217"/>
    </location>
</feature>
<dbReference type="InterPro" id="IPR029055">
    <property type="entry name" value="Ntn_hydrolases_N"/>
</dbReference>
<feature type="binding site" evidence="9">
    <location>
        <position position="100"/>
    </location>
    <ligand>
        <name>L-glutamine</name>
        <dbReference type="ChEBI" id="CHEBI:58359"/>
    </ligand>
</feature>
<dbReference type="GO" id="GO:0005524">
    <property type="term" value="F:ATP binding"/>
    <property type="evidence" value="ECO:0007669"/>
    <property type="project" value="UniProtKB-KW"/>
</dbReference>
<dbReference type="AlphaFoldDB" id="A0A561D745"/>
<keyword evidence="6" id="KW-0028">Amino-acid biosynthesis</keyword>
<evidence type="ECO:0000256" key="5">
    <source>
        <dbReference type="ARBA" id="ARBA00022840"/>
    </source>
</evidence>
<proteinExistence type="inferred from homology"/>
<dbReference type="InterPro" id="IPR033738">
    <property type="entry name" value="AsnB_N"/>
</dbReference>
<keyword evidence="6" id="KW-0061">Asparagine biosynthesis</keyword>
<dbReference type="EMBL" id="VIVN01000008">
    <property type="protein sequence ID" value="TWD98928.1"/>
    <property type="molecule type" value="Genomic_DNA"/>
</dbReference>
<comment type="pathway">
    <text evidence="1">Amino-acid biosynthesis; L-asparagine biosynthesis; L-asparagine from L-aspartate (L-Gln route): step 1/1.</text>
</comment>
<dbReference type="EC" id="6.3.5.4" evidence="3"/>
<name>A0A561D745_9BACI</name>
<dbReference type="InterPro" id="IPR001962">
    <property type="entry name" value="Asn_synthase"/>
</dbReference>
<dbReference type="GO" id="GO:0004066">
    <property type="term" value="F:asparagine synthase (glutamine-hydrolyzing) activity"/>
    <property type="evidence" value="ECO:0007669"/>
    <property type="project" value="UniProtKB-EC"/>
</dbReference>
<keyword evidence="7" id="KW-0315">Glutamine amidotransferase</keyword>
<evidence type="ECO:0000256" key="7">
    <source>
        <dbReference type="ARBA" id="ARBA00022962"/>
    </source>
</evidence>
<dbReference type="PROSITE" id="PS51278">
    <property type="entry name" value="GATASE_TYPE_2"/>
    <property type="match status" value="1"/>
</dbReference>
<evidence type="ECO:0000256" key="9">
    <source>
        <dbReference type="PIRSR" id="PIRSR001589-2"/>
    </source>
</evidence>
<evidence type="ECO:0000313" key="12">
    <source>
        <dbReference type="Proteomes" id="UP000319671"/>
    </source>
</evidence>
<keyword evidence="12" id="KW-1185">Reference proteome</keyword>
<dbReference type="SUPFAM" id="SSF56235">
    <property type="entry name" value="N-terminal nucleophile aminohydrolases (Ntn hydrolases)"/>
    <property type="match status" value="1"/>
</dbReference>
<dbReference type="Pfam" id="PF13537">
    <property type="entry name" value="GATase_7"/>
    <property type="match status" value="1"/>
</dbReference>
<dbReference type="PANTHER" id="PTHR43284">
    <property type="entry name" value="ASPARAGINE SYNTHETASE (GLUTAMINE-HYDROLYZING)"/>
    <property type="match status" value="1"/>
</dbReference>
<evidence type="ECO:0000256" key="3">
    <source>
        <dbReference type="ARBA" id="ARBA00012737"/>
    </source>
</evidence>
<keyword evidence="4 9" id="KW-0547">Nucleotide-binding</keyword>
<gene>
    <name evidence="11" type="ORF">FB550_108184</name>
</gene>
<dbReference type="Gene3D" id="3.60.20.10">
    <property type="entry name" value="Glutamine Phosphoribosylpyrophosphate, subunit 1, domain 1"/>
    <property type="match status" value="1"/>
</dbReference>
<reference evidence="11 12" key="1">
    <citation type="submission" date="2019-06" db="EMBL/GenBank/DDBJ databases">
        <title>Sorghum-associated microbial communities from plants grown in Nebraska, USA.</title>
        <authorList>
            <person name="Schachtman D."/>
        </authorList>
    </citation>
    <scope>NUCLEOTIDE SEQUENCE [LARGE SCALE GENOMIC DNA]</scope>
    <source>
        <strain evidence="11 12">2482</strain>
    </source>
</reference>
<evidence type="ECO:0000313" key="11">
    <source>
        <dbReference type="EMBL" id="TWD98928.1"/>
    </source>
</evidence>
<dbReference type="CDD" id="cd00712">
    <property type="entry name" value="AsnB"/>
    <property type="match status" value="1"/>
</dbReference>
<dbReference type="Pfam" id="PF00733">
    <property type="entry name" value="Asn_synthase"/>
    <property type="match status" value="1"/>
</dbReference>
<evidence type="ECO:0000256" key="1">
    <source>
        <dbReference type="ARBA" id="ARBA00005187"/>
    </source>
</evidence>